<accession>A0A381NQ64</accession>
<sequence>VELSIKLVVDSIDRHLVSGHSIESAAVIPGIFIAWCINMGLVNPSEFAKVESAVVRLKYREITGGEFLVAALGGELREEHLSANGVIFARRWYAPFLEEVSVRLGEKPEPKWSTYEQIAPWLTERLLGRKSGRKKWWRFWS</sequence>
<evidence type="ECO:0000313" key="2">
    <source>
        <dbReference type="EMBL" id="SUZ56721.1"/>
    </source>
</evidence>
<protein>
    <recommendedName>
        <fullName evidence="1">DUF7832 domain-containing protein</fullName>
    </recommendedName>
</protein>
<proteinExistence type="predicted"/>
<gene>
    <name evidence="2" type="ORF">METZ01_LOCUS9575</name>
</gene>
<dbReference type="EMBL" id="UINC01000521">
    <property type="protein sequence ID" value="SUZ56721.1"/>
    <property type="molecule type" value="Genomic_DNA"/>
</dbReference>
<name>A0A381NQ64_9ZZZZ</name>
<reference evidence="2" key="1">
    <citation type="submission" date="2018-05" db="EMBL/GenBank/DDBJ databases">
        <authorList>
            <person name="Lanie J.A."/>
            <person name="Ng W.-L."/>
            <person name="Kazmierczak K.M."/>
            <person name="Andrzejewski T.M."/>
            <person name="Davidsen T.M."/>
            <person name="Wayne K.J."/>
            <person name="Tettelin H."/>
            <person name="Glass J.I."/>
            <person name="Rusch D."/>
            <person name="Podicherti R."/>
            <person name="Tsui H.-C.T."/>
            <person name="Winkler M.E."/>
        </authorList>
    </citation>
    <scope>NUCLEOTIDE SEQUENCE</scope>
</reference>
<dbReference type="AlphaFoldDB" id="A0A381NQ64"/>
<dbReference type="InterPro" id="IPR057154">
    <property type="entry name" value="DUF7832"/>
</dbReference>
<feature type="non-terminal residue" evidence="2">
    <location>
        <position position="1"/>
    </location>
</feature>
<feature type="domain" description="DUF7832" evidence="1">
    <location>
        <begin position="19"/>
        <end position="94"/>
    </location>
</feature>
<evidence type="ECO:0000259" key="1">
    <source>
        <dbReference type="Pfam" id="PF25191"/>
    </source>
</evidence>
<dbReference type="Pfam" id="PF25191">
    <property type="entry name" value="DUF7832"/>
    <property type="match status" value="1"/>
</dbReference>
<organism evidence="2">
    <name type="scientific">marine metagenome</name>
    <dbReference type="NCBI Taxonomy" id="408172"/>
    <lineage>
        <taxon>unclassified sequences</taxon>
        <taxon>metagenomes</taxon>
        <taxon>ecological metagenomes</taxon>
    </lineage>
</organism>